<organism evidence="3 4">
    <name type="scientific">Clostridium gasigenes</name>
    <dbReference type="NCBI Taxonomy" id="94869"/>
    <lineage>
        <taxon>Bacteria</taxon>
        <taxon>Bacillati</taxon>
        <taxon>Bacillota</taxon>
        <taxon>Clostridia</taxon>
        <taxon>Eubacteriales</taxon>
        <taxon>Clostridiaceae</taxon>
        <taxon>Clostridium</taxon>
    </lineage>
</organism>
<feature type="domain" description="Actin homologue MreB-like C-terminal" evidence="2">
    <location>
        <begin position="151"/>
        <end position="264"/>
    </location>
</feature>
<dbReference type="InterPro" id="IPR049067">
    <property type="entry name" value="MreB-like_C"/>
</dbReference>
<dbReference type="Gene3D" id="3.30.420.40">
    <property type="match status" value="2"/>
</dbReference>
<dbReference type="OrthoDB" id="1883643at2"/>
<protein>
    <submittedName>
        <fullName evidence="3">Plasmid segregation protein ParM</fullName>
    </submittedName>
</protein>
<dbReference type="RefSeq" id="WP_089965925.1">
    <property type="nucleotide sequence ID" value="NZ_FNJM01000001.1"/>
</dbReference>
<dbReference type="Proteomes" id="UP000198597">
    <property type="component" value="Unassembled WGS sequence"/>
</dbReference>
<name>A0A1H0N823_9CLOT</name>
<reference evidence="3 4" key="1">
    <citation type="submission" date="2016-10" db="EMBL/GenBank/DDBJ databases">
        <authorList>
            <person name="de Groot N.N."/>
        </authorList>
    </citation>
    <scope>NUCLEOTIDE SEQUENCE [LARGE SCALE GENOMIC DNA]</scope>
    <source>
        <strain evidence="3 4">DSM 12272</strain>
    </source>
</reference>
<gene>
    <name evidence="3" type="ORF">SAMN04488529_101732</name>
</gene>
<keyword evidence="4" id="KW-1185">Reference proteome</keyword>
<evidence type="ECO:0000313" key="3">
    <source>
        <dbReference type="EMBL" id="SDO88879.1"/>
    </source>
</evidence>
<feature type="domain" description="Actin-like protein N-terminal" evidence="1">
    <location>
        <begin position="4"/>
        <end position="130"/>
    </location>
</feature>
<dbReference type="Pfam" id="PF17989">
    <property type="entry name" value="ALP_N"/>
    <property type="match status" value="1"/>
</dbReference>
<dbReference type="InterPro" id="IPR043129">
    <property type="entry name" value="ATPase_NBD"/>
</dbReference>
<proteinExistence type="predicted"/>
<evidence type="ECO:0000313" key="4">
    <source>
        <dbReference type="Proteomes" id="UP000198597"/>
    </source>
</evidence>
<evidence type="ECO:0000259" key="2">
    <source>
        <dbReference type="Pfam" id="PF21522"/>
    </source>
</evidence>
<dbReference type="AlphaFoldDB" id="A0A1H0N823"/>
<dbReference type="STRING" id="94869.SAMN04488529_101732"/>
<dbReference type="SUPFAM" id="SSF53067">
    <property type="entry name" value="Actin-like ATPase domain"/>
    <property type="match status" value="2"/>
</dbReference>
<dbReference type="InterPro" id="IPR040607">
    <property type="entry name" value="ALP_N"/>
</dbReference>
<sequence length="295" mass="33441">MIIGIDLGNFGVNTSENDFFYSKISEGSSFTNKNSIIYEGKEFQIGEGEFSTDWNKSEKETTLPLLFSALARSSKENFFQVVLGLPIQQYNANKANYKRYIEENRGKTIIYKGIKREIIISDVIIAPEGAAAYYNLSEEQKILIGNKPLIIVDIGGRTTNICLFEKGKITKIWTIPTGMLNIYQDIISYINTTYTEEFKLEDGEVILKEGLFLRGKQQDIRFIKPILQKHFNSIYKDLQLNFNTSKGYVLLTGGGSITLVKAFKNRLENLIISDDPLFDNAKGFKKLGVSLWCAK</sequence>
<dbReference type="Pfam" id="PF21522">
    <property type="entry name" value="MreB-like_C"/>
    <property type="match status" value="1"/>
</dbReference>
<dbReference type="EMBL" id="FNJM01000001">
    <property type="protein sequence ID" value="SDO88879.1"/>
    <property type="molecule type" value="Genomic_DNA"/>
</dbReference>
<accession>A0A1H0N823</accession>
<evidence type="ECO:0000259" key="1">
    <source>
        <dbReference type="Pfam" id="PF17989"/>
    </source>
</evidence>